<evidence type="ECO:0000256" key="7">
    <source>
        <dbReference type="ARBA" id="ARBA00023002"/>
    </source>
</evidence>
<dbReference type="Pfam" id="PF00743">
    <property type="entry name" value="FMO-like"/>
    <property type="match status" value="2"/>
</dbReference>
<organism evidence="12 13">
    <name type="scientific">Lupinus angustifolius</name>
    <name type="common">Narrow-leaved blue lupine</name>
    <dbReference type="NCBI Taxonomy" id="3871"/>
    <lineage>
        <taxon>Eukaryota</taxon>
        <taxon>Viridiplantae</taxon>
        <taxon>Streptophyta</taxon>
        <taxon>Embryophyta</taxon>
        <taxon>Tracheophyta</taxon>
        <taxon>Spermatophyta</taxon>
        <taxon>Magnoliopsida</taxon>
        <taxon>eudicotyledons</taxon>
        <taxon>Gunneridae</taxon>
        <taxon>Pentapetalae</taxon>
        <taxon>rosids</taxon>
        <taxon>fabids</taxon>
        <taxon>Fabales</taxon>
        <taxon>Fabaceae</taxon>
        <taxon>Papilionoideae</taxon>
        <taxon>50 kb inversion clade</taxon>
        <taxon>genistoids sensu lato</taxon>
        <taxon>core genistoids</taxon>
        <taxon>Genisteae</taxon>
        <taxon>Lupinus</taxon>
    </lineage>
</organism>
<name>A0A1J7FZ73_LUPAN</name>
<comment type="cofactor">
    <cofactor evidence="1 11">
        <name>FAD</name>
        <dbReference type="ChEBI" id="CHEBI:57692"/>
    </cofactor>
</comment>
<evidence type="ECO:0000256" key="6">
    <source>
        <dbReference type="ARBA" id="ARBA00022857"/>
    </source>
</evidence>
<evidence type="ECO:0000256" key="9">
    <source>
        <dbReference type="ARBA" id="ARBA00023070"/>
    </source>
</evidence>
<dbReference type="PANTHER" id="PTHR43539:SF11">
    <property type="entry name" value="INDOLE-3-PYRUVATE MONOOXYGENASE YUCCA8-RELATED"/>
    <property type="match status" value="1"/>
</dbReference>
<gene>
    <name evidence="12" type="ORF">TanjilG_10069</name>
</gene>
<dbReference type="GO" id="GO:0050660">
    <property type="term" value="F:flavin adenine dinucleotide binding"/>
    <property type="evidence" value="ECO:0007669"/>
    <property type="project" value="InterPro"/>
</dbReference>
<accession>A0A1J7FZ73</accession>
<dbReference type="SUPFAM" id="SSF51905">
    <property type="entry name" value="FAD/NAD(P)-binding domain"/>
    <property type="match status" value="3"/>
</dbReference>
<sequence length="745" mass="83531">MENLFRLVDNDQDFFSRRCIWVNGPVIIGAGPSGLATAACLREQGVPFMVLERADCIASLWQRRTYDRLKLHLPKQFCQLPNLPFPQDFPEYPSKKQFIDYLESYARKFEINPRFNECVQSSRYDETSGLWRVKTVATCGSNRTEFEYICRWLVVATGENAECVMPEIDGLGEFKGDIIHAADYKSGENFKGKKVLVVGCGNSGMELSLDLCNHNASPSMVCRSSVHVLPREIFGISTFELASLIMQWLPLWLVDKLLLIFAWFMLGNIEKYGLKRPSQGPLQMKNTKGKTPVLDIGTLEKIRSGDIKVVPGIKRLSTNSVELVNGENHYVDAVVLATGYRSNVPSWLQEGEFFSKNGFPKSPFPNGWKGNSGLYAVGFTRRGLSGASSDAMKIAQDIGELPNLPFPQDFPEYPSKKQFIDYLESYARKFEINPRFNECVQSSRYDETSGLWRVKTVATCGSNRTEFEYICRWLVVATGENAECVMPEIDGLGEFKGDIIHAADYKSGENFKGKKVLVVGCGNSGMELSLDLCNHNASPSMVCRSSVHVLPREIFGISTFELASLIMQWLPLWLVDKLLLIFAWFMLGNIEKYGLKRPSQGPLQMKNTKGKTPVLDIGTLEKIRSGDIKVVPGIKRLSTNSVELVNGENHYVDAVVLATGYRSNVPSWLQEGEFFSKNGFPKSPFPNGWKGNSGLYAVGFTRRGLSGASSDAMKIAQDIGEVWKKETKQKKQRTTACHRRCISQF</sequence>
<comment type="catalytic activity">
    <reaction evidence="10">
        <text>indole-3-pyruvate + NADPH + O2 + H(+) = (indol-3-yl)acetate + CO2 + NADP(+) + H2O</text>
        <dbReference type="Rhea" id="RHEA:34331"/>
        <dbReference type="ChEBI" id="CHEBI:15377"/>
        <dbReference type="ChEBI" id="CHEBI:15378"/>
        <dbReference type="ChEBI" id="CHEBI:15379"/>
        <dbReference type="ChEBI" id="CHEBI:16526"/>
        <dbReference type="ChEBI" id="CHEBI:17640"/>
        <dbReference type="ChEBI" id="CHEBI:30854"/>
        <dbReference type="ChEBI" id="CHEBI:57783"/>
        <dbReference type="ChEBI" id="CHEBI:58349"/>
        <dbReference type="EC" id="1.14.13.168"/>
    </reaction>
</comment>
<dbReference type="InterPro" id="IPR050982">
    <property type="entry name" value="Auxin_biosynth/cation_transpt"/>
</dbReference>
<evidence type="ECO:0000256" key="3">
    <source>
        <dbReference type="ARBA" id="ARBA00009183"/>
    </source>
</evidence>
<evidence type="ECO:0000256" key="1">
    <source>
        <dbReference type="ARBA" id="ARBA00001974"/>
    </source>
</evidence>
<dbReference type="EC" id="1.-.-.-" evidence="11"/>
<dbReference type="GO" id="GO:0050661">
    <property type="term" value="F:NADP binding"/>
    <property type="evidence" value="ECO:0007669"/>
    <property type="project" value="InterPro"/>
</dbReference>
<dbReference type="PRINTS" id="PR00368">
    <property type="entry name" value="FADPNR"/>
</dbReference>
<dbReference type="OMA" id="NGENHYV"/>
<keyword evidence="9" id="KW-0073">Auxin biosynthesis</keyword>
<dbReference type="Gramene" id="OIV93437">
    <property type="protein sequence ID" value="OIV93437"/>
    <property type="gene ID" value="TanjilG_10069"/>
</dbReference>
<dbReference type="EMBL" id="CM007378">
    <property type="protein sequence ID" value="OIV93437.1"/>
    <property type="molecule type" value="Genomic_DNA"/>
</dbReference>
<dbReference type="InterPro" id="IPR036188">
    <property type="entry name" value="FAD/NAD-bd_sf"/>
</dbReference>
<evidence type="ECO:0000313" key="12">
    <source>
        <dbReference type="EMBL" id="OIV93437.1"/>
    </source>
</evidence>
<dbReference type="Proteomes" id="UP000188354">
    <property type="component" value="Chromosome LG18"/>
</dbReference>
<dbReference type="InterPro" id="IPR020946">
    <property type="entry name" value="Flavin_mOase-like"/>
</dbReference>
<dbReference type="GO" id="GO:0004499">
    <property type="term" value="F:N,N-dimethylaniline monooxygenase activity"/>
    <property type="evidence" value="ECO:0007669"/>
    <property type="project" value="InterPro"/>
</dbReference>
<evidence type="ECO:0000313" key="13">
    <source>
        <dbReference type="Proteomes" id="UP000188354"/>
    </source>
</evidence>
<keyword evidence="13" id="KW-1185">Reference proteome</keyword>
<evidence type="ECO:0000256" key="5">
    <source>
        <dbReference type="ARBA" id="ARBA00022827"/>
    </source>
</evidence>
<keyword evidence="8 11" id="KW-0503">Monooxygenase</keyword>
<reference evidence="12 13" key="1">
    <citation type="journal article" date="2017" name="Plant Biotechnol. J.">
        <title>A comprehensive draft genome sequence for lupin (Lupinus angustifolius), an emerging health food: insights into plant-microbe interactions and legume evolution.</title>
        <authorList>
            <person name="Hane J.K."/>
            <person name="Ming Y."/>
            <person name="Kamphuis L.G."/>
            <person name="Nelson M.N."/>
            <person name="Garg G."/>
            <person name="Atkins C.A."/>
            <person name="Bayer P.E."/>
            <person name="Bravo A."/>
            <person name="Bringans S."/>
            <person name="Cannon S."/>
            <person name="Edwards D."/>
            <person name="Foley R."/>
            <person name="Gao L.L."/>
            <person name="Harrison M.J."/>
            <person name="Huang W."/>
            <person name="Hurgobin B."/>
            <person name="Li S."/>
            <person name="Liu C.W."/>
            <person name="McGrath A."/>
            <person name="Morahan G."/>
            <person name="Murray J."/>
            <person name="Weller J."/>
            <person name="Jian J."/>
            <person name="Singh K.B."/>
        </authorList>
    </citation>
    <scope>NUCLEOTIDE SEQUENCE [LARGE SCALE GENOMIC DNA]</scope>
    <source>
        <strain evidence="13">cv. Tanjil</strain>
        <tissue evidence="12">Whole plant</tissue>
    </source>
</reference>
<evidence type="ECO:0000256" key="4">
    <source>
        <dbReference type="ARBA" id="ARBA00022630"/>
    </source>
</evidence>
<evidence type="ECO:0000256" key="10">
    <source>
        <dbReference type="ARBA" id="ARBA00047707"/>
    </source>
</evidence>
<evidence type="ECO:0000256" key="11">
    <source>
        <dbReference type="RuleBase" id="RU361177"/>
    </source>
</evidence>
<comment type="similarity">
    <text evidence="3 11">Belongs to the FMO family.</text>
</comment>
<dbReference type="Gene3D" id="3.50.50.60">
    <property type="entry name" value="FAD/NAD(P)-binding domain"/>
    <property type="match status" value="2"/>
</dbReference>
<dbReference type="GO" id="GO:0009851">
    <property type="term" value="P:auxin biosynthetic process"/>
    <property type="evidence" value="ECO:0007669"/>
    <property type="project" value="UniProtKB-KW"/>
</dbReference>
<keyword evidence="6" id="KW-0521">NADP</keyword>
<dbReference type="FunFam" id="3.50.50.60:FF:000100">
    <property type="entry name" value="Flavin-containing monooxygenase"/>
    <property type="match status" value="2"/>
</dbReference>
<keyword evidence="7 11" id="KW-0560">Oxidoreductase</keyword>
<dbReference type="AlphaFoldDB" id="A0A1J7FZ73"/>
<dbReference type="PANTHER" id="PTHR43539">
    <property type="entry name" value="FLAVIN-BINDING MONOOXYGENASE-LIKE PROTEIN (AFU_ORTHOLOGUE AFUA_4G09220)"/>
    <property type="match status" value="1"/>
</dbReference>
<proteinExistence type="inferred from homology"/>
<evidence type="ECO:0000256" key="2">
    <source>
        <dbReference type="ARBA" id="ARBA00004814"/>
    </source>
</evidence>
<keyword evidence="5 11" id="KW-0274">FAD</keyword>
<evidence type="ECO:0000256" key="8">
    <source>
        <dbReference type="ARBA" id="ARBA00023033"/>
    </source>
</evidence>
<dbReference type="PRINTS" id="PR00469">
    <property type="entry name" value="PNDRDTASEII"/>
</dbReference>
<dbReference type="STRING" id="3871.A0A1J7FZ73"/>
<comment type="pathway">
    <text evidence="2">Plant hormone metabolism; auxin biosynthesis.</text>
</comment>
<protein>
    <recommendedName>
        <fullName evidence="11">Flavin-containing monooxygenase</fullName>
        <ecNumber evidence="11">1.-.-.-</ecNumber>
    </recommendedName>
</protein>
<keyword evidence="4 11" id="KW-0285">Flavoprotein</keyword>
<dbReference type="GO" id="GO:0103075">
    <property type="term" value="F:indole-3-pyruvate monooxygenase activity"/>
    <property type="evidence" value="ECO:0007669"/>
    <property type="project" value="UniProtKB-EC"/>
</dbReference>